<dbReference type="EMBL" id="LGTL01000019">
    <property type="protein sequence ID" value="KPA76767.1"/>
    <property type="molecule type" value="Genomic_DNA"/>
</dbReference>
<dbReference type="EMBL" id="LGTL01000019">
    <property type="protein sequence ID" value="KPA76768.1"/>
    <property type="molecule type" value="Genomic_DNA"/>
</dbReference>
<evidence type="ECO:0000313" key="3">
    <source>
        <dbReference type="EMBL" id="KPA76767.1"/>
    </source>
</evidence>
<dbReference type="GeneID" id="26907875"/>
<reference evidence="3 4" key="1">
    <citation type="submission" date="2015-07" db="EMBL/GenBank/DDBJ databases">
        <title>High-quality genome of monoxenous trypanosomatid Leptomonas pyrrhocoris.</title>
        <authorList>
            <person name="Flegontov P."/>
            <person name="Butenko A."/>
            <person name="Firsov S."/>
            <person name="Vlcek C."/>
            <person name="Logacheva M.D."/>
            <person name="Field M."/>
            <person name="Filatov D."/>
            <person name="Flegontova O."/>
            <person name="Gerasimov E."/>
            <person name="Jackson A.P."/>
            <person name="Kelly S."/>
            <person name="Opperdoes F."/>
            <person name="O'Reilly A."/>
            <person name="Votypka J."/>
            <person name="Yurchenko V."/>
            <person name="Lukes J."/>
        </authorList>
    </citation>
    <scope>NUCLEOTIDE SEQUENCE [LARGE SCALE GENOMIC DNA]</scope>
    <source>
        <strain evidence="3">H10</strain>
    </source>
</reference>
<dbReference type="OMA" id="RCFQEHY"/>
<evidence type="ECO:0000259" key="2">
    <source>
        <dbReference type="PROSITE" id="PS50280"/>
    </source>
</evidence>
<sequence length="971" mass="103984">MLSSALSSSVLPTPPAQTRSSPPDNAVGDRRPPIMLLLQLLRSLLLHRHEHSVAASDAAGEECGVSILHTCSICHLVRLLCHWTAARVALPERMDEHFLVLWMTRQQLRCGGESSEAAFADEREEDSGDGHGNRDAASFEPSTVAAGCSAACLLPVFDLDKDAARRSSPKREGPAMASTGQSMRMRDTAFQRRIDLLFQSLHDTTEDTDDRVARAVASPVKQTVAKLLDVYQTLKSDDSYLFQPTQLSNVHVALLLHLHAASLTELAALDLLRTLQPSPPLSAEVQLNAVIDAFHGLLDAQQSARAAVRYFSCSHCNDLLHTRIRPLLEALTRTSTPSSSTTSCFLHPHVELSADALYCVSGRGLVATGPLQEGELLLQEECMLALPVDAHDEGGVVQGGRHAKGLADALDHVLPDVEEPATAGTSCCGDTPATAEGVVDYLTRRPRSFAETWWYRWAVVLGDAPRPGAANTRIPLRESLRTCVRDAVLAACSHTSNSASSRESSSVSEGPASSPSTLRFASVRAVDEFHAPRPPPESVSQLFSKDLLLPALDPLLSDVLFCLLRFVNHACTPNAVVVYDAAPTNSCALTGTLVALRDIAAGEEVTISYLAATTALTVSPAELTHVLGFACCCALCTQKAALLHGVVCGECKQLVWTSPRQERSANASSKNGEAGASNTRVAASAFTHSKDCSHARQQSCLVNEDGDASDAAGGTSGFVARQLRRQLDGISAQITATESPAAAQDADGQRGVDNAAGDCACPRHSSSGASTAKDPLVAAVRQLVDLDDCVSHALLPTHHLRLRTRLEAFAYASVAQGLGSTVSAQLIELCASTIEELEVLLGPNNPLLTGLRMHLVFSRGRHVRAVQAAEAVAHGTRHADCCGAVREQAALMELPFVLDPLVRRCVTRCFQEHFVQLVGWKLPLTADATEEDVLWSFLRRYPVELEAAGITTPEHMELLACMADGESEVMR</sequence>
<dbReference type="Gene3D" id="2.170.270.10">
    <property type="entry name" value="SET domain"/>
    <property type="match status" value="1"/>
</dbReference>
<dbReference type="RefSeq" id="XP_015655207.1">
    <property type="nucleotide sequence ID" value="XM_015806285.1"/>
</dbReference>
<feature type="region of interest" description="Disordered" evidence="1">
    <location>
        <begin position="113"/>
        <end position="138"/>
    </location>
</feature>
<evidence type="ECO:0000313" key="4">
    <source>
        <dbReference type="Proteomes" id="UP000037923"/>
    </source>
</evidence>
<comment type="caution">
    <text evidence="3">The sequence shown here is derived from an EMBL/GenBank/DDBJ whole genome shotgun (WGS) entry which is preliminary data.</text>
</comment>
<dbReference type="OrthoDB" id="438641at2759"/>
<gene>
    <name evidence="3" type="ORF">ABB37_07590</name>
</gene>
<feature type="compositionally biased region" description="Basic and acidic residues" evidence="1">
    <location>
        <begin position="164"/>
        <end position="173"/>
    </location>
</feature>
<dbReference type="VEuPathDB" id="TriTrypDB:LpyrH10_19_1410"/>
<name>A0A0M9FVF7_LEPPY</name>
<dbReference type="PANTHER" id="PTHR47332:SF4">
    <property type="entry name" value="SET DOMAIN-CONTAINING PROTEIN 5"/>
    <property type="match status" value="1"/>
</dbReference>
<dbReference type="InterPro" id="IPR053185">
    <property type="entry name" value="SET_domain_protein"/>
</dbReference>
<feature type="domain" description="SET" evidence="2">
    <location>
        <begin position="348"/>
        <end position="610"/>
    </location>
</feature>
<evidence type="ECO:0000256" key="1">
    <source>
        <dbReference type="SAM" id="MobiDB-lite"/>
    </source>
</evidence>
<proteinExistence type="predicted"/>
<dbReference type="PANTHER" id="PTHR47332">
    <property type="entry name" value="SET DOMAIN-CONTAINING PROTEIN 5"/>
    <property type="match status" value="1"/>
</dbReference>
<dbReference type="RefSeq" id="XP_015655206.1">
    <property type="nucleotide sequence ID" value="XM_015806284.1"/>
</dbReference>
<accession>A0A0M9FVF7</accession>
<dbReference type="Pfam" id="PF00856">
    <property type="entry name" value="SET"/>
    <property type="match status" value="1"/>
</dbReference>
<dbReference type="Proteomes" id="UP000037923">
    <property type="component" value="Unassembled WGS sequence"/>
</dbReference>
<dbReference type="AlphaFoldDB" id="A0A0M9FVF7"/>
<organism evidence="3 4">
    <name type="scientific">Leptomonas pyrrhocoris</name>
    <name type="common">Firebug parasite</name>
    <dbReference type="NCBI Taxonomy" id="157538"/>
    <lineage>
        <taxon>Eukaryota</taxon>
        <taxon>Discoba</taxon>
        <taxon>Euglenozoa</taxon>
        <taxon>Kinetoplastea</taxon>
        <taxon>Metakinetoplastina</taxon>
        <taxon>Trypanosomatida</taxon>
        <taxon>Trypanosomatidae</taxon>
        <taxon>Leishmaniinae</taxon>
        <taxon>Leptomonas</taxon>
    </lineage>
</organism>
<feature type="region of interest" description="Disordered" evidence="1">
    <location>
        <begin position="1"/>
        <end position="29"/>
    </location>
</feature>
<dbReference type="CDD" id="cd20071">
    <property type="entry name" value="SET_SMYD"/>
    <property type="match status" value="1"/>
</dbReference>
<feature type="compositionally biased region" description="Polar residues" evidence="1">
    <location>
        <begin position="1"/>
        <end position="23"/>
    </location>
</feature>
<dbReference type="InterPro" id="IPR001214">
    <property type="entry name" value="SET_dom"/>
</dbReference>
<feature type="region of interest" description="Disordered" evidence="1">
    <location>
        <begin position="164"/>
        <end position="184"/>
    </location>
</feature>
<dbReference type="InterPro" id="IPR046341">
    <property type="entry name" value="SET_dom_sf"/>
</dbReference>
<keyword evidence="4" id="KW-1185">Reference proteome</keyword>
<dbReference type="SMART" id="SM00317">
    <property type="entry name" value="SET"/>
    <property type="match status" value="1"/>
</dbReference>
<protein>
    <recommendedName>
        <fullName evidence="2">SET domain-containing protein</fullName>
    </recommendedName>
</protein>
<dbReference type="SUPFAM" id="SSF82199">
    <property type="entry name" value="SET domain"/>
    <property type="match status" value="1"/>
</dbReference>
<dbReference type="PROSITE" id="PS50280">
    <property type="entry name" value="SET"/>
    <property type="match status" value="1"/>
</dbReference>